<evidence type="ECO:0000256" key="3">
    <source>
        <dbReference type="ARBA" id="ARBA00022603"/>
    </source>
</evidence>
<feature type="domain" description="Type II methyltransferase M.TaqI-like" evidence="9">
    <location>
        <begin position="137"/>
        <end position="230"/>
    </location>
</feature>
<dbReference type="PRINTS" id="PR00507">
    <property type="entry name" value="N12N6MTFRASE"/>
</dbReference>
<evidence type="ECO:0000256" key="4">
    <source>
        <dbReference type="ARBA" id="ARBA00022679"/>
    </source>
</evidence>
<evidence type="ECO:0000313" key="11">
    <source>
        <dbReference type="EMBL" id="MCQ8774036.1"/>
    </source>
</evidence>
<evidence type="ECO:0000259" key="9">
    <source>
        <dbReference type="Pfam" id="PF07669"/>
    </source>
</evidence>
<keyword evidence="5" id="KW-0949">S-adenosyl-L-methionine</keyword>
<dbReference type="RefSeq" id="WP_256791533.1">
    <property type="nucleotide sequence ID" value="NZ_JANIID010000037.1"/>
</dbReference>
<reference evidence="11" key="1">
    <citation type="submission" date="2022-06" db="EMBL/GenBank/DDBJ databases">
        <title>WGS of actinobacteria.</title>
        <authorList>
            <person name="Thawai C."/>
        </authorList>
    </citation>
    <scope>NUCLEOTIDE SEQUENCE</scope>
    <source>
        <strain evidence="11">AA8</strain>
    </source>
</reference>
<dbReference type="GO" id="GO:0009007">
    <property type="term" value="F:site-specific DNA-methyltransferase (adenine-specific) activity"/>
    <property type="evidence" value="ECO:0007669"/>
    <property type="project" value="UniProtKB-EC"/>
</dbReference>
<dbReference type="EMBL" id="JANIID010000037">
    <property type="protein sequence ID" value="MCQ8774036.1"/>
    <property type="molecule type" value="Genomic_DNA"/>
</dbReference>
<dbReference type="AlphaFoldDB" id="A0A9X2LLK8"/>
<comment type="similarity">
    <text evidence="1">Belongs to the N(4)/N(6)-methyltransferase family.</text>
</comment>
<organism evidence="11 12">
    <name type="scientific">Streptomyces telluris</name>
    <dbReference type="NCBI Taxonomy" id="2720021"/>
    <lineage>
        <taxon>Bacteria</taxon>
        <taxon>Bacillati</taxon>
        <taxon>Actinomycetota</taxon>
        <taxon>Actinomycetes</taxon>
        <taxon>Kitasatosporales</taxon>
        <taxon>Streptomycetaceae</taxon>
        <taxon>Streptomyces</taxon>
    </lineage>
</organism>
<accession>A0A9X2LLK8</accession>
<evidence type="ECO:0000256" key="1">
    <source>
        <dbReference type="ARBA" id="ARBA00006594"/>
    </source>
</evidence>
<dbReference type="InterPro" id="IPR025931">
    <property type="entry name" value="TaqI_C"/>
</dbReference>
<comment type="catalytic activity">
    <reaction evidence="8">
        <text>a 2'-deoxyadenosine in DNA + S-adenosyl-L-methionine = an N(6)-methyl-2'-deoxyadenosine in DNA + S-adenosyl-L-homocysteine + H(+)</text>
        <dbReference type="Rhea" id="RHEA:15197"/>
        <dbReference type="Rhea" id="RHEA-COMP:12418"/>
        <dbReference type="Rhea" id="RHEA-COMP:12419"/>
        <dbReference type="ChEBI" id="CHEBI:15378"/>
        <dbReference type="ChEBI" id="CHEBI:57856"/>
        <dbReference type="ChEBI" id="CHEBI:59789"/>
        <dbReference type="ChEBI" id="CHEBI:90615"/>
        <dbReference type="ChEBI" id="CHEBI:90616"/>
        <dbReference type="EC" id="2.1.1.72"/>
    </reaction>
</comment>
<name>A0A9X2LLK8_9ACTN</name>
<evidence type="ECO:0000313" key="12">
    <source>
        <dbReference type="Proteomes" id="UP001142374"/>
    </source>
</evidence>
<feature type="domain" description="TaqI-like C-terminal specificity" evidence="10">
    <location>
        <begin position="415"/>
        <end position="506"/>
    </location>
</feature>
<keyword evidence="12" id="KW-1185">Reference proteome</keyword>
<dbReference type="Gene3D" id="3.40.50.150">
    <property type="entry name" value="Vaccinia Virus protein VP39"/>
    <property type="match status" value="1"/>
</dbReference>
<evidence type="ECO:0000259" key="10">
    <source>
        <dbReference type="Pfam" id="PF12950"/>
    </source>
</evidence>
<protein>
    <recommendedName>
        <fullName evidence="2">site-specific DNA-methyltransferase (adenine-specific)</fullName>
        <ecNumber evidence="2">2.1.1.72</ecNumber>
    </recommendedName>
</protein>
<dbReference type="Proteomes" id="UP001142374">
    <property type="component" value="Unassembled WGS sequence"/>
</dbReference>
<proteinExistence type="inferred from homology"/>
<dbReference type="GO" id="GO:0003677">
    <property type="term" value="F:DNA binding"/>
    <property type="evidence" value="ECO:0007669"/>
    <property type="project" value="UniProtKB-KW"/>
</dbReference>
<evidence type="ECO:0000256" key="2">
    <source>
        <dbReference type="ARBA" id="ARBA00011900"/>
    </source>
</evidence>
<keyword evidence="7" id="KW-0238">DNA-binding</keyword>
<dbReference type="InterPro" id="IPR011639">
    <property type="entry name" value="MethylTrfase_TaqI-like_dom"/>
</dbReference>
<dbReference type="EC" id="2.1.1.72" evidence="2"/>
<dbReference type="Pfam" id="PF12950">
    <property type="entry name" value="TaqI_C"/>
    <property type="match status" value="1"/>
</dbReference>
<dbReference type="PANTHER" id="PTHR33841:SF5">
    <property type="entry name" value="DNA METHYLASE (MODIFICATION METHYLASE) (METHYLTRANSFERASE)-RELATED"/>
    <property type="match status" value="1"/>
</dbReference>
<dbReference type="GO" id="GO:0009307">
    <property type="term" value="P:DNA restriction-modification system"/>
    <property type="evidence" value="ECO:0007669"/>
    <property type="project" value="UniProtKB-KW"/>
</dbReference>
<keyword evidence="3 11" id="KW-0489">Methyltransferase</keyword>
<dbReference type="GO" id="GO:0032259">
    <property type="term" value="P:methylation"/>
    <property type="evidence" value="ECO:0007669"/>
    <property type="project" value="UniProtKB-KW"/>
</dbReference>
<dbReference type="InterPro" id="IPR050953">
    <property type="entry name" value="N4_N6_ade-DNA_methylase"/>
</dbReference>
<gene>
    <name evidence="11" type="ORF">NQU55_30375</name>
</gene>
<dbReference type="SUPFAM" id="SSF53335">
    <property type="entry name" value="S-adenosyl-L-methionine-dependent methyltransferases"/>
    <property type="match status" value="1"/>
</dbReference>
<comment type="caution">
    <text evidence="11">The sequence shown here is derived from an EMBL/GenBank/DDBJ whole genome shotgun (WGS) entry which is preliminary data.</text>
</comment>
<keyword evidence="6" id="KW-0680">Restriction system</keyword>
<dbReference type="Pfam" id="PF07669">
    <property type="entry name" value="Eco57I"/>
    <property type="match status" value="1"/>
</dbReference>
<dbReference type="InterPro" id="IPR002052">
    <property type="entry name" value="DNA_methylase_N6_adenine_CS"/>
</dbReference>
<evidence type="ECO:0000256" key="6">
    <source>
        <dbReference type="ARBA" id="ARBA00022747"/>
    </source>
</evidence>
<dbReference type="InterPro" id="IPR029063">
    <property type="entry name" value="SAM-dependent_MTases_sf"/>
</dbReference>
<dbReference type="PANTHER" id="PTHR33841">
    <property type="entry name" value="DNA METHYLTRANSFERASE YEEA-RELATED"/>
    <property type="match status" value="1"/>
</dbReference>
<evidence type="ECO:0000256" key="5">
    <source>
        <dbReference type="ARBA" id="ARBA00022691"/>
    </source>
</evidence>
<evidence type="ECO:0000256" key="8">
    <source>
        <dbReference type="ARBA" id="ARBA00047942"/>
    </source>
</evidence>
<evidence type="ECO:0000256" key="7">
    <source>
        <dbReference type="ARBA" id="ARBA00023125"/>
    </source>
</evidence>
<dbReference type="PROSITE" id="PS00092">
    <property type="entry name" value="N6_MTASE"/>
    <property type="match status" value="1"/>
</dbReference>
<keyword evidence="4" id="KW-0808">Transferase</keyword>
<sequence>MPPLTPISAVTDAIPAQAVENGEVYTRRWVVDMILDLVEYTPDRELDQMRIVDPACGAGAFLLGITERLSAACRKHGRELPEEGIYARDLLGRNVESSRVAVADALIEDGWERSRVEELVRLWIRQGDYLLDEECRADFVVGNPPYIRLEDVPDGRMKLYRSSHPSMIGRSDIYVGFFERGLRSLVPDGRLGFICADRWMRNQYGRELRRIVAEKYSMEFVATMHDVDAFEEQVSAYPAVTVLRNREQGRTVAVETNKSFGPGQADELLRWACNSGPEGVATFSYQAARLPHWFSAEDSWPSGSPARLALLEDLNDRFPVLEETRTKVGIGVATGADAVFLTKDENVVEGDRLLPMAMVKDARSGHMDWQGTYLVNPWDRSGELVDLESYPRLRAYFDRHREVLAGRYVAKRQPERWYKTIDKVDAELVGRPKLLLPDMKLTIHPVLDEGGFYPHHNLYYVVSDAWDLKVLGGLLLSRVAQMFVEAYAVRMRGGTLRFQAQYLRRIRVPYPSAVSEVDAEALAMAFDRRDVESATEAALRVYGIESIPD</sequence>